<dbReference type="AlphaFoldDB" id="A0A5N6QAV2"/>
<evidence type="ECO:0000256" key="1">
    <source>
        <dbReference type="SAM" id="MobiDB-lite"/>
    </source>
</evidence>
<dbReference type="Pfam" id="PF04578">
    <property type="entry name" value="DUF594"/>
    <property type="match status" value="1"/>
</dbReference>
<dbReference type="InterPro" id="IPR025315">
    <property type="entry name" value="DUF4220"/>
</dbReference>
<dbReference type="OrthoDB" id="10375766at2759"/>
<organism evidence="4 5">
    <name type="scientific">Carpinus fangiana</name>
    <dbReference type="NCBI Taxonomy" id="176857"/>
    <lineage>
        <taxon>Eukaryota</taxon>
        <taxon>Viridiplantae</taxon>
        <taxon>Streptophyta</taxon>
        <taxon>Embryophyta</taxon>
        <taxon>Tracheophyta</taxon>
        <taxon>Spermatophyta</taxon>
        <taxon>Magnoliopsida</taxon>
        <taxon>eudicotyledons</taxon>
        <taxon>Gunneridae</taxon>
        <taxon>Pentapetalae</taxon>
        <taxon>rosids</taxon>
        <taxon>fabids</taxon>
        <taxon>Fagales</taxon>
        <taxon>Betulaceae</taxon>
        <taxon>Carpinus</taxon>
    </lineage>
</organism>
<keyword evidence="2" id="KW-0472">Membrane</keyword>
<feature type="compositionally biased region" description="Polar residues" evidence="1">
    <location>
        <begin position="745"/>
        <end position="756"/>
    </location>
</feature>
<name>A0A5N6QAV2_9ROSI</name>
<feature type="region of interest" description="Disordered" evidence="1">
    <location>
        <begin position="742"/>
        <end position="763"/>
    </location>
</feature>
<gene>
    <name evidence="4" type="ORF">FH972_000332</name>
</gene>
<reference evidence="4 5" key="1">
    <citation type="submission" date="2019-06" db="EMBL/GenBank/DDBJ databases">
        <title>A chromosomal-level reference genome of Carpinus fangiana (Coryloideae, Betulaceae).</title>
        <authorList>
            <person name="Yang X."/>
            <person name="Wang Z."/>
            <person name="Zhang L."/>
            <person name="Hao G."/>
            <person name="Liu J."/>
            <person name="Yang Y."/>
        </authorList>
    </citation>
    <scope>NUCLEOTIDE SEQUENCE [LARGE SCALE GENOMIC DNA]</scope>
    <source>
        <strain evidence="4">Cfa_2016G</strain>
        <tissue evidence="4">Leaf</tissue>
    </source>
</reference>
<dbReference type="PANTHER" id="PTHR31325">
    <property type="entry name" value="OS01G0798800 PROTEIN-RELATED"/>
    <property type="match status" value="1"/>
</dbReference>
<feature type="transmembrane region" description="Helical" evidence="2">
    <location>
        <begin position="353"/>
        <end position="370"/>
    </location>
</feature>
<feature type="transmembrane region" description="Helical" evidence="2">
    <location>
        <begin position="127"/>
        <end position="146"/>
    </location>
</feature>
<feature type="transmembrane region" description="Helical" evidence="2">
    <location>
        <begin position="57"/>
        <end position="77"/>
    </location>
</feature>
<evidence type="ECO:0000313" key="5">
    <source>
        <dbReference type="Proteomes" id="UP000327013"/>
    </source>
</evidence>
<evidence type="ECO:0000313" key="4">
    <source>
        <dbReference type="EMBL" id="KAE7995551.1"/>
    </source>
</evidence>
<dbReference type="InterPro" id="IPR007658">
    <property type="entry name" value="DUF594"/>
</dbReference>
<sequence>MSGSVYNGGLHRFITIKRLWYAWHLRGCILLSLSLQGSLLFLAPFRKRARRILLHGGVWVAYLLCDWIAAVAIGLISKRKGDARDQRPREGSNEEEDFMAFWASFLLLHLGGPDTIISFAIEDNQFWLRHFTGLVVHLVSTAYIFYQTFPENNKLWIPTAMVFVAGTIKYVERTRALYLASSGQFGRSVLLPKPDPGPDYQEAVTIYSYSDSIDVQLHAEVMPPAPETARPFKDLIPQVPTQAEVLPSLEATFKDLIQVSTHAEMMPALESPAGENKDFEYDVRLLQEAHGLFERFKGLIVGYRLSSIDREMSQQYFLTKNATEAFRLIAYELNFMYDLLHTKVVVVRSKLGYIFRVISFLSILGALLIFRSIEKQSEFDNKFDIKLSYALLVGALGFETTTVLALIFSDWTVIALKINRWSKLIAKIILKRKRWSGSISRYDMISNCLEGPPAWISRLAAHVRLGGLPEKINIFLSSHSEMVCEDVEKFIFDQLRMKSLSATNLKAAMDACSRRGDWALMQTSSCFQLNWSVEEYQYAQSLLLWHVATELLYQTESSCPDQKEKTPESHPAADKKPNYKEICKNLSDYMFYIPVIQPAVMAPVLGNWETAFQDTREEAKRFFRKIRKKGIKISQQNEACKQVLEVDTSNFRPVAVKGSKSKSVLFDACILAKQLSELDIDRWMVMSRVWVELMCFAAIKCTPFVHAKQPRKGGELLTFVWLLMNHLGLGTQFYEQERQTRTEMVDQTQKNKQKNQGPAARPD</sequence>
<accession>A0A5N6QAV2</accession>
<feature type="transmembrane region" description="Helical" evidence="2">
    <location>
        <begin position="98"/>
        <end position="121"/>
    </location>
</feature>
<protein>
    <recommendedName>
        <fullName evidence="3">DUF4220 domain-containing protein</fullName>
    </recommendedName>
</protein>
<keyword evidence="2" id="KW-1133">Transmembrane helix</keyword>
<keyword evidence="2" id="KW-0812">Transmembrane</keyword>
<feature type="transmembrane region" description="Helical" evidence="2">
    <location>
        <begin position="390"/>
        <end position="416"/>
    </location>
</feature>
<feature type="transmembrane region" description="Helical" evidence="2">
    <location>
        <begin position="21"/>
        <end position="45"/>
    </location>
</feature>
<proteinExistence type="predicted"/>
<dbReference type="EMBL" id="CM017321">
    <property type="protein sequence ID" value="KAE7995551.1"/>
    <property type="molecule type" value="Genomic_DNA"/>
</dbReference>
<evidence type="ECO:0000256" key="2">
    <source>
        <dbReference type="SAM" id="Phobius"/>
    </source>
</evidence>
<dbReference type="Pfam" id="PF13968">
    <property type="entry name" value="DUF4220"/>
    <property type="match status" value="1"/>
</dbReference>
<feature type="domain" description="DUF4220" evidence="3">
    <location>
        <begin position="59"/>
        <end position="446"/>
    </location>
</feature>
<keyword evidence="5" id="KW-1185">Reference proteome</keyword>
<dbReference type="Proteomes" id="UP000327013">
    <property type="component" value="Chromosome 1"/>
</dbReference>
<evidence type="ECO:0000259" key="3">
    <source>
        <dbReference type="Pfam" id="PF13968"/>
    </source>
</evidence>